<keyword evidence="2" id="KW-0472">Membrane</keyword>
<proteinExistence type="predicted"/>
<feature type="region of interest" description="Disordered" evidence="1">
    <location>
        <begin position="182"/>
        <end position="333"/>
    </location>
</feature>
<feature type="compositionally biased region" description="Polar residues" evidence="1">
    <location>
        <begin position="182"/>
        <end position="226"/>
    </location>
</feature>
<gene>
    <name evidence="4" type="primary">LOC118423018</name>
</gene>
<reference evidence="3" key="1">
    <citation type="journal article" date="2020" name="Nat. Ecol. Evol.">
        <title>Deeply conserved synteny resolves early events in vertebrate evolution.</title>
        <authorList>
            <person name="Simakov O."/>
            <person name="Marletaz F."/>
            <person name="Yue J.X."/>
            <person name="O'Connell B."/>
            <person name="Jenkins J."/>
            <person name="Brandt A."/>
            <person name="Calef R."/>
            <person name="Tung C.H."/>
            <person name="Huang T.K."/>
            <person name="Schmutz J."/>
            <person name="Satoh N."/>
            <person name="Yu J.K."/>
            <person name="Putnam N.H."/>
            <person name="Green R.E."/>
            <person name="Rokhsar D.S."/>
        </authorList>
    </citation>
    <scope>NUCLEOTIDE SEQUENCE [LARGE SCALE GENOMIC DNA]</scope>
    <source>
        <strain evidence="3">S238N-H82</strain>
    </source>
</reference>
<dbReference type="KEGG" id="bfo:118423018"/>
<dbReference type="Proteomes" id="UP000001554">
    <property type="component" value="Chromosome 9"/>
</dbReference>
<evidence type="ECO:0000313" key="4">
    <source>
        <dbReference type="RefSeq" id="XP_035686805.1"/>
    </source>
</evidence>
<keyword evidence="3" id="KW-1185">Reference proteome</keyword>
<keyword evidence="2" id="KW-1133">Transmembrane helix</keyword>
<protein>
    <submittedName>
        <fullName evidence="4">Uncharacterized protein</fullName>
    </submittedName>
</protein>
<name>A0A9J7LRA1_BRAFL</name>
<evidence type="ECO:0000313" key="3">
    <source>
        <dbReference type="Proteomes" id="UP000001554"/>
    </source>
</evidence>
<keyword evidence="2" id="KW-0812">Transmembrane</keyword>
<feature type="compositionally biased region" description="Polar residues" evidence="1">
    <location>
        <begin position="244"/>
        <end position="283"/>
    </location>
</feature>
<evidence type="ECO:0000256" key="2">
    <source>
        <dbReference type="SAM" id="Phobius"/>
    </source>
</evidence>
<feature type="compositionally biased region" description="Polar residues" evidence="1">
    <location>
        <begin position="316"/>
        <end position="330"/>
    </location>
</feature>
<dbReference type="AlphaFoldDB" id="A0A9J7LRA1"/>
<feature type="compositionally biased region" description="Low complexity" evidence="1">
    <location>
        <begin position="284"/>
        <end position="315"/>
    </location>
</feature>
<accession>A0A9J7LRA1</accession>
<dbReference type="OrthoDB" id="10222308at2759"/>
<dbReference type="RefSeq" id="XP_035686805.1">
    <property type="nucleotide sequence ID" value="XM_035830912.1"/>
</dbReference>
<evidence type="ECO:0000256" key="1">
    <source>
        <dbReference type="SAM" id="MobiDB-lite"/>
    </source>
</evidence>
<organism evidence="3 4">
    <name type="scientific">Branchiostoma floridae</name>
    <name type="common">Florida lancelet</name>
    <name type="synonym">Amphioxus</name>
    <dbReference type="NCBI Taxonomy" id="7739"/>
    <lineage>
        <taxon>Eukaryota</taxon>
        <taxon>Metazoa</taxon>
        <taxon>Chordata</taxon>
        <taxon>Cephalochordata</taxon>
        <taxon>Leptocardii</taxon>
        <taxon>Amphioxiformes</taxon>
        <taxon>Branchiostomatidae</taxon>
        <taxon>Branchiostoma</taxon>
    </lineage>
</organism>
<dbReference type="GeneID" id="118423018"/>
<sequence length="351" mass="39215">MDWKPCPRPCVGPKSLPQQTYCGKPRAMTVLFAISVLALLILVSIQTEHASMGPGQNSIPVFFGEGNKPQQFEVEQKRHMVTYILQQPFLQNRVSRNHSTTRKTIRAINYHKKLSRKPNSFKQKQTIYKGKPDKTRMSDRYHIWRFRNTKDYIHVHEQIPVNRRNTYNSHFRKLLQMSQTTGPYSSTSFITTSPETTMETSVPPSRMVTSVPPSTMVTSAPPTTMETSVPPSTMVTSVPPSTMITSAPPTTMETSVPPTTMITSVPPTTMETSVPPSTMETSAPPTTMETSVPPTTMVTSVPPSTMVTSAPPTTMETSVPPTTMETSVPPSNRKRTVSLLQLWKHQSHRQL</sequence>
<feature type="compositionally biased region" description="Low complexity" evidence="1">
    <location>
        <begin position="227"/>
        <end position="243"/>
    </location>
</feature>
<feature type="transmembrane region" description="Helical" evidence="2">
    <location>
        <begin position="27"/>
        <end position="45"/>
    </location>
</feature>
<reference evidence="4" key="2">
    <citation type="submission" date="2025-08" db="UniProtKB">
        <authorList>
            <consortium name="RefSeq"/>
        </authorList>
    </citation>
    <scope>IDENTIFICATION</scope>
    <source>
        <strain evidence="4">S238N-H82</strain>
        <tissue evidence="4">Testes</tissue>
    </source>
</reference>